<organism evidence="8 9">
    <name type="scientific">Elaeophora elaphi</name>
    <dbReference type="NCBI Taxonomy" id="1147741"/>
    <lineage>
        <taxon>Eukaryota</taxon>
        <taxon>Metazoa</taxon>
        <taxon>Ecdysozoa</taxon>
        <taxon>Nematoda</taxon>
        <taxon>Chromadorea</taxon>
        <taxon>Rhabditida</taxon>
        <taxon>Spirurina</taxon>
        <taxon>Spiruromorpha</taxon>
        <taxon>Filarioidea</taxon>
        <taxon>Onchocercidae</taxon>
        <taxon>Elaeophora</taxon>
    </lineage>
</organism>
<dbReference type="InterPro" id="IPR011761">
    <property type="entry name" value="ATP-grasp"/>
</dbReference>
<dbReference type="GO" id="GO:0005524">
    <property type="term" value="F:ATP binding"/>
    <property type="evidence" value="ECO:0007669"/>
    <property type="project" value="UniProtKB-UniRule"/>
</dbReference>
<feature type="region of interest" description="Disordered" evidence="6">
    <location>
        <begin position="424"/>
        <end position="509"/>
    </location>
</feature>
<evidence type="ECO:0000256" key="6">
    <source>
        <dbReference type="SAM" id="MobiDB-lite"/>
    </source>
</evidence>
<dbReference type="InterPro" id="IPR001359">
    <property type="entry name" value="Synapsin"/>
</dbReference>
<evidence type="ECO:0000256" key="4">
    <source>
        <dbReference type="ARBA" id="ARBA00034103"/>
    </source>
</evidence>
<comment type="similarity">
    <text evidence="1">Belongs to the synapsin family.</text>
</comment>
<sequence length="523" mass="58342">MESISSGVNFLRRRFSSQDIEDDDKSIPTSSPGTRGVQQQQIQYQQQQSSNTSSHVQNGPPNSFSLAGLANKVSSAISAPTSPSKQSMSMYSQVQGITKNLMQAATNAASYIQGPHKCILVIDDRHIDWSKYFRNNRTGWQLRIEQAPFPEIHVCCHSNRKCTVDILESGKEHRRMQPDFVLFRQNANSEKGDYTNIALALLKGGVQTLNNPESVRMFLNKNWTVQFNRLQWICETAGPNVIPLIEQTYYPSFDHFIVQPRFPIVIRVGHGSHGLGKMKIEDENHMLEVENMLRAIKPVEVLTEPFIETKYDIHLQKIGAETRAYIRKGISNDWKSNAGSAMLEKISLSNRQKQWLTIISDAFGGLEVFGIDILVAKDGREIVHDVNDVITLLGDTQEDDRRAIADLVQANIIQSAQRATQQMAAAARVAMPPVPPPRPQSTNVSRSSPLETNMSSEAAANGDDRLGRKSSAGQKIAQPQRPIRQPSKQGKEPLSSSSQQLQHQDDTMGQLKRTFAGIFGDVQ</sequence>
<evidence type="ECO:0000256" key="3">
    <source>
        <dbReference type="ARBA" id="ARBA00023018"/>
    </source>
</evidence>
<feature type="domain" description="ATP-grasp" evidence="7">
    <location>
        <begin position="231"/>
        <end position="421"/>
    </location>
</feature>
<comment type="subcellular location">
    <subcellularLocation>
        <location evidence="4">Synapse</location>
    </subcellularLocation>
</comment>
<dbReference type="WBParaSite" id="EEL_0000737901-mRNA-1">
    <property type="protein sequence ID" value="EEL_0000737901-mRNA-1"/>
    <property type="gene ID" value="EEL_0000737901"/>
</dbReference>
<dbReference type="PROSITE" id="PS50975">
    <property type="entry name" value="ATP_GRASP"/>
    <property type="match status" value="1"/>
</dbReference>
<name>A0A0R3RYL8_9BILA</name>
<feature type="compositionally biased region" description="Polar residues" evidence="6">
    <location>
        <begin position="49"/>
        <end position="65"/>
    </location>
</feature>
<dbReference type="SUPFAM" id="SSF52440">
    <property type="entry name" value="PreATP-grasp domain"/>
    <property type="match status" value="1"/>
</dbReference>
<feature type="compositionally biased region" description="Polar residues" evidence="6">
    <location>
        <begin position="27"/>
        <end position="37"/>
    </location>
</feature>
<accession>A0A0R3RYL8</accession>
<dbReference type="PANTHER" id="PTHR10841:SF17">
    <property type="entry name" value="SYNAPSIN"/>
    <property type="match status" value="1"/>
</dbReference>
<protein>
    <submittedName>
        <fullName evidence="9">ATP-grasp domain-containing protein</fullName>
    </submittedName>
</protein>
<dbReference type="Gene3D" id="3.30.1490.20">
    <property type="entry name" value="ATP-grasp fold, A domain"/>
    <property type="match status" value="1"/>
</dbReference>
<dbReference type="Pfam" id="PF02078">
    <property type="entry name" value="Synapsin"/>
    <property type="match status" value="1"/>
</dbReference>
<proteinExistence type="inferred from homology"/>
<dbReference type="InterPro" id="IPR020898">
    <property type="entry name" value="Synapsin_ATP-bd_dom"/>
</dbReference>
<keyword evidence="8" id="KW-1185">Reference proteome</keyword>
<dbReference type="Proteomes" id="UP000050640">
    <property type="component" value="Unplaced"/>
</dbReference>
<dbReference type="InterPro" id="IPR013815">
    <property type="entry name" value="ATP_grasp_subdomain_1"/>
</dbReference>
<reference evidence="9" key="1">
    <citation type="submission" date="2017-02" db="UniProtKB">
        <authorList>
            <consortium name="WormBaseParasite"/>
        </authorList>
    </citation>
    <scope>IDENTIFICATION</scope>
</reference>
<dbReference type="GO" id="GO:0030672">
    <property type="term" value="C:synaptic vesicle membrane"/>
    <property type="evidence" value="ECO:0007669"/>
    <property type="project" value="TreeGrafter"/>
</dbReference>
<dbReference type="PANTHER" id="PTHR10841">
    <property type="entry name" value="SYNAPSIN"/>
    <property type="match status" value="1"/>
</dbReference>
<dbReference type="STRING" id="1147741.A0A0R3RYL8"/>
<dbReference type="AlphaFoldDB" id="A0A0R3RYL8"/>
<evidence type="ECO:0000256" key="1">
    <source>
        <dbReference type="ARBA" id="ARBA00008243"/>
    </source>
</evidence>
<dbReference type="PRINTS" id="PR01368">
    <property type="entry name" value="SYNAPSIN"/>
</dbReference>
<dbReference type="InterPro" id="IPR016185">
    <property type="entry name" value="PreATP-grasp_dom_sf"/>
</dbReference>
<evidence type="ECO:0000256" key="5">
    <source>
        <dbReference type="PROSITE-ProRule" id="PRU00409"/>
    </source>
</evidence>
<feature type="compositionally biased region" description="Low complexity" evidence="6">
    <location>
        <begin position="38"/>
        <end position="48"/>
    </location>
</feature>
<dbReference type="GO" id="GO:0046872">
    <property type="term" value="F:metal ion binding"/>
    <property type="evidence" value="ECO:0007669"/>
    <property type="project" value="InterPro"/>
</dbReference>
<evidence type="ECO:0000256" key="2">
    <source>
        <dbReference type="ARBA" id="ARBA00022553"/>
    </source>
</evidence>
<keyword evidence="3" id="KW-0770">Synapse</keyword>
<keyword evidence="5" id="KW-0067">ATP-binding</keyword>
<keyword evidence="5" id="KW-0547">Nucleotide-binding</keyword>
<evidence type="ECO:0000259" key="7">
    <source>
        <dbReference type="PROSITE" id="PS50975"/>
    </source>
</evidence>
<feature type="region of interest" description="Disordered" evidence="6">
    <location>
        <begin position="1"/>
        <end position="65"/>
    </location>
</feature>
<keyword evidence="2" id="KW-0597">Phosphoprotein</keyword>
<dbReference type="SUPFAM" id="SSF56059">
    <property type="entry name" value="Glutathione synthetase ATP-binding domain-like"/>
    <property type="match status" value="1"/>
</dbReference>
<evidence type="ECO:0000313" key="8">
    <source>
        <dbReference type="Proteomes" id="UP000050640"/>
    </source>
</evidence>
<dbReference type="InterPro" id="IPR020897">
    <property type="entry name" value="Synapsin_pre-ATP-grasp_dom"/>
</dbReference>
<feature type="compositionally biased region" description="Polar residues" evidence="6">
    <location>
        <begin position="443"/>
        <end position="458"/>
    </location>
</feature>
<dbReference type="Gene3D" id="3.30.470.20">
    <property type="entry name" value="ATP-grasp fold, B domain"/>
    <property type="match status" value="1"/>
</dbReference>
<dbReference type="GO" id="GO:0007269">
    <property type="term" value="P:neurotransmitter secretion"/>
    <property type="evidence" value="ECO:0007669"/>
    <property type="project" value="InterPro"/>
</dbReference>
<evidence type="ECO:0000313" key="9">
    <source>
        <dbReference type="WBParaSite" id="EEL_0000737901-mRNA-1"/>
    </source>
</evidence>
<dbReference type="Gene3D" id="3.40.50.20">
    <property type="match status" value="1"/>
</dbReference>
<dbReference type="Pfam" id="PF02750">
    <property type="entry name" value="Synapsin_C"/>
    <property type="match status" value="1"/>
</dbReference>